<evidence type="ECO:0000256" key="8">
    <source>
        <dbReference type="ARBA" id="ARBA00025737"/>
    </source>
</evidence>
<dbReference type="Proteomes" id="UP000831775">
    <property type="component" value="Chromosome"/>
</dbReference>
<dbReference type="InterPro" id="IPR048327">
    <property type="entry name" value="Dyp_perox_N"/>
</dbReference>
<comment type="similarity">
    <text evidence="8">Belongs to the DyP-type peroxidase family.</text>
</comment>
<keyword evidence="7" id="KW-0408">Iron</keyword>
<dbReference type="Pfam" id="PF04261">
    <property type="entry name" value="Dyp_perox_N"/>
    <property type="match status" value="1"/>
</dbReference>
<dbReference type="NCBIfam" id="TIGR01413">
    <property type="entry name" value="Dyp_perox_fam"/>
    <property type="match status" value="1"/>
</dbReference>
<feature type="region of interest" description="Disordered" evidence="9">
    <location>
        <begin position="1"/>
        <end position="28"/>
    </location>
</feature>
<dbReference type="PANTHER" id="PTHR30521">
    <property type="entry name" value="DEFERROCHELATASE/PEROXIDASE"/>
    <property type="match status" value="1"/>
</dbReference>
<evidence type="ECO:0000313" key="12">
    <source>
        <dbReference type="EMBL" id="UOQ60540.1"/>
    </source>
</evidence>
<evidence type="ECO:0000256" key="6">
    <source>
        <dbReference type="ARBA" id="ARBA00023002"/>
    </source>
</evidence>
<evidence type="ECO:0000313" key="13">
    <source>
        <dbReference type="Proteomes" id="UP000831775"/>
    </source>
</evidence>
<comment type="cofactor">
    <cofactor evidence="1">
        <name>heme b</name>
        <dbReference type="ChEBI" id="CHEBI:60344"/>
    </cofactor>
</comment>
<dbReference type="InterPro" id="IPR006314">
    <property type="entry name" value="Dyp_peroxidase"/>
</dbReference>
<dbReference type="Pfam" id="PF20628">
    <property type="entry name" value="Dyp_perox_C"/>
    <property type="match status" value="1"/>
</dbReference>
<sequence>MPTTPGTEPRVEARTADHPSAESGPDARFGRRALLTGGAAGAGIGAVLGIGAALGIPALRDATSGAGAGGSGGSGSTGTNGGDGSDPTVIDAAGFGGESLPCHGAHQAGVMTAPVAHARYVAYTLRPESDRAALARMFRILTGDIEGLTSGRAPLADPEPELAARPSNLTITIGVGPELVRRIDASRVPEWLAPLPAFERDRLDGRHDGGDLLVLLQADDPLPLAHAARMLERDLRSFADVRWSQQGFRQARGAEPNGTTMRNLMGQVDGTINPAPVDEDFASLVWIGSGDDRGDQPTWVHGGSALVLRRIRMQLDTWDMVDRPGREQTIGRTLADGSPLTGGDEHTPVDFEATNANGLPVIPSYAHVRRAHSTDPSERIFRRSTNYDEGGESGLLFACYQRDPLAQFVPIQRRLDELDLLNEWVEHTGSAVFAILPGFTPDTGLGDTLLA</sequence>
<dbReference type="InterPro" id="IPR011008">
    <property type="entry name" value="Dimeric_a/b-barrel"/>
</dbReference>
<evidence type="ECO:0000259" key="11">
    <source>
        <dbReference type="Pfam" id="PF20628"/>
    </source>
</evidence>
<dbReference type="PANTHER" id="PTHR30521:SF4">
    <property type="entry name" value="DEFERROCHELATASE"/>
    <property type="match status" value="1"/>
</dbReference>
<evidence type="ECO:0000256" key="7">
    <source>
        <dbReference type="ARBA" id="ARBA00023004"/>
    </source>
</evidence>
<name>A0ABY4FW76_9MICO</name>
<evidence type="ECO:0000256" key="3">
    <source>
        <dbReference type="ARBA" id="ARBA00022617"/>
    </source>
</evidence>
<keyword evidence="3" id="KW-0349">Heme</keyword>
<keyword evidence="2 12" id="KW-0575">Peroxidase</keyword>
<dbReference type="SUPFAM" id="SSF54909">
    <property type="entry name" value="Dimeric alpha+beta barrel"/>
    <property type="match status" value="1"/>
</dbReference>
<keyword evidence="5" id="KW-0732">Signal</keyword>
<evidence type="ECO:0000256" key="9">
    <source>
        <dbReference type="SAM" id="MobiDB-lite"/>
    </source>
</evidence>
<gene>
    <name evidence="12" type="ORF">MUN76_00690</name>
</gene>
<dbReference type="RefSeq" id="WP_244686263.1">
    <property type="nucleotide sequence ID" value="NZ_CP095043.1"/>
</dbReference>
<feature type="compositionally biased region" description="Gly residues" evidence="9">
    <location>
        <begin position="66"/>
        <end position="84"/>
    </location>
</feature>
<proteinExistence type="inferred from homology"/>
<dbReference type="PROSITE" id="PS51404">
    <property type="entry name" value="DYP_PEROXIDASE"/>
    <property type="match status" value="1"/>
</dbReference>
<keyword evidence="6" id="KW-0560">Oxidoreductase</keyword>
<dbReference type="InterPro" id="IPR048328">
    <property type="entry name" value="Dyp_perox_C"/>
</dbReference>
<feature type="region of interest" description="Disordered" evidence="9">
    <location>
        <begin position="64"/>
        <end position="92"/>
    </location>
</feature>
<feature type="compositionally biased region" description="Basic and acidic residues" evidence="9">
    <location>
        <begin position="9"/>
        <end position="20"/>
    </location>
</feature>
<dbReference type="EMBL" id="CP095043">
    <property type="protein sequence ID" value="UOQ60540.1"/>
    <property type="molecule type" value="Genomic_DNA"/>
</dbReference>
<keyword evidence="4" id="KW-0479">Metal-binding</keyword>
<evidence type="ECO:0000256" key="4">
    <source>
        <dbReference type="ARBA" id="ARBA00022723"/>
    </source>
</evidence>
<feature type="domain" description="Dyp-type peroxidase C-terminal" evidence="11">
    <location>
        <begin position="261"/>
        <end position="438"/>
    </location>
</feature>
<keyword evidence="13" id="KW-1185">Reference proteome</keyword>
<evidence type="ECO:0000256" key="1">
    <source>
        <dbReference type="ARBA" id="ARBA00001970"/>
    </source>
</evidence>
<evidence type="ECO:0000259" key="10">
    <source>
        <dbReference type="Pfam" id="PF04261"/>
    </source>
</evidence>
<protein>
    <submittedName>
        <fullName evidence="12">Dyp-type peroxidase</fullName>
    </submittedName>
</protein>
<evidence type="ECO:0000256" key="5">
    <source>
        <dbReference type="ARBA" id="ARBA00022729"/>
    </source>
</evidence>
<dbReference type="GO" id="GO:0004601">
    <property type="term" value="F:peroxidase activity"/>
    <property type="evidence" value="ECO:0007669"/>
    <property type="project" value="UniProtKB-KW"/>
</dbReference>
<feature type="domain" description="Dyp-type peroxidase N-terminal" evidence="10">
    <location>
        <begin position="107"/>
        <end position="249"/>
    </location>
</feature>
<organism evidence="12 13">
    <name type="scientific">Leucobacter rhizosphaerae</name>
    <dbReference type="NCBI Taxonomy" id="2932245"/>
    <lineage>
        <taxon>Bacteria</taxon>
        <taxon>Bacillati</taxon>
        <taxon>Actinomycetota</taxon>
        <taxon>Actinomycetes</taxon>
        <taxon>Micrococcales</taxon>
        <taxon>Microbacteriaceae</taxon>
        <taxon>Leucobacter</taxon>
    </lineage>
</organism>
<evidence type="ECO:0000256" key="2">
    <source>
        <dbReference type="ARBA" id="ARBA00022559"/>
    </source>
</evidence>
<reference evidence="12 13" key="1">
    <citation type="submission" date="2022-04" db="EMBL/GenBank/DDBJ databases">
        <title>Leucobacter sp. isolated from rhizosphere of onion.</title>
        <authorList>
            <person name="Won M."/>
            <person name="Lee C.-M."/>
            <person name="Woen H.-Y."/>
            <person name="Kwon S.-W."/>
        </authorList>
    </citation>
    <scope>NUCLEOTIDE SEQUENCE [LARGE SCALE GENOMIC DNA]</scope>
    <source>
        <strain evidence="12 13">H25R-14</strain>
    </source>
</reference>
<accession>A0ABY4FW76</accession>